<proteinExistence type="predicted"/>
<evidence type="ECO:0000313" key="1">
    <source>
        <dbReference type="EMBL" id="MCH96315.1"/>
    </source>
</evidence>
<dbReference type="AlphaFoldDB" id="A0A392NB20"/>
<dbReference type="EMBL" id="LXQA010032044">
    <property type="protein sequence ID" value="MCH96315.1"/>
    <property type="molecule type" value="Genomic_DNA"/>
</dbReference>
<organism evidence="1 2">
    <name type="scientific">Trifolium medium</name>
    <dbReference type="NCBI Taxonomy" id="97028"/>
    <lineage>
        <taxon>Eukaryota</taxon>
        <taxon>Viridiplantae</taxon>
        <taxon>Streptophyta</taxon>
        <taxon>Embryophyta</taxon>
        <taxon>Tracheophyta</taxon>
        <taxon>Spermatophyta</taxon>
        <taxon>Magnoliopsida</taxon>
        <taxon>eudicotyledons</taxon>
        <taxon>Gunneridae</taxon>
        <taxon>Pentapetalae</taxon>
        <taxon>rosids</taxon>
        <taxon>fabids</taxon>
        <taxon>Fabales</taxon>
        <taxon>Fabaceae</taxon>
        <taxon>Papilionoideae</taxon>
        <taxon>50 kb inversion clade</taxon>
        <taxon>NPAAA clade</taxon>
        <taxon>Hologalegina</taxon>
        <taxon>IRL clade</taxon>
        <taxon>Trifolieae</taxon>
        <taxon>Trifolium</taxon>
    </lineage>
</organism>
<accession>A0A392NB20</accession>
<comment type="caution">
    <text evidence="1">The sequence shown here is derived from an EMBL/GenBank/DDBJ whole genome shotgun (WGS) entry which is preliminary data.</text>
</comment>
<protein>
    <submittedName>
        <fullName evidence="1">Double-strand break repair protein MRE11-like</fullName>
    </submittedName>
</protein>
<sequence length="68" mass="7732">MQIVLKDMPDIDSNDQNSILEHLDKVVEKLLEKSSKNVVQRAELKLPLVRIKEVCSAIHDSIILLVLI</sequence>
<gene>
    <name evidence="1" type="ORF">A2U01_0017299</name>
</gene>
<keyword evidence="2" id="KW-1185">Reference proteome</keyword>
<evidence type="ECO:0000313" key="2">
    <source>
        <dbReference type="Proteomes" id="UP000265520"/>
    </source>
</evidence>
<name>A0A392NB20_9FABA</name>
<dbReference type="Proteomes" id="UP000265520">
    <property type="component" value="Unassembled WGS sequence"/>
</dbReference>
<reference evidence="1 2" key="1">
    <citation type="journal article" date="2018" name="Front. Plant Sci.">
        <title>Red Clover (Trifolium pratense) and Zigzag Clover (T. medium) - A Picture of Genomic Similarities and Differences.</title>
        <authorList>
            <person name="Dluhosova J."/>
            <person name="Istvanek J."/>
            <person name="Nedelnik J."/>
            <person name="Repkova J."/>
        </authorList>
    </citation>
    <scope>NUCLEOTIDE SEQUENCE [LARGE SCALE GENOMIC DNA]</scope>
    <source>
        <strain evidence="2">cv. 10/8</strain>
        <tissue evidence="1">Leaf</tissue>
    </source>
</reference>